<dbReference type="CDD" id="cd03467">
    <property type="entry name" value="Rieske"/>
    <property type="match status" value="1"/>
</dbReference>
<dbReference type="SUPFAM" id="SSF50022">
    <property type="entry name" value="ISP domain"/>
    <property type="match status" value="1"/>
</dbReference>
<organism evidence="6 7">
    <name type="scientific">Gilvimarinus gilvus</name>
    <dbReference type="NCBI Taxonomy" id="3058038"/>
    <lineage>
        <taxon>Bacteria</taxon>
        <taxon>Pseudomonadati</taxon>
        <taxon>Pseudomonadota</taxon>
        <taxon>Gammaproteobacteria</taxon>
        <taxon>Cellvibrionales</taxon>
        <taxon>Cellvibrionaceae</taxon>
        <taxon>Gilvimarinus</taxon>
    </lineage>
</organism>
<reference evidence="6 7" key="1">
    <citation type="submission" date="2023-11" db="EMBL/GenBank/DDBJ databases">
        <title>Gilvimarinus fulvus sp. nov., isolated from the surface of Kelp.</title>
        <authorList>
            <person name="Sun Y.Y."/>
            <person name="Gong Y."/>
            <person name="Du Z.J."/>
        </authorList>
    </citation>
    <scope>NUCLEOTIDE SEQUENCE [LARGE SCALE GENOMIC DNA]</scope>
    <source>
        <strain evidence="6 7">SDUM040013</strain>
    </source>
</reference>
<evidence type="ECO:0000256" key="2">
    <source>
        <dbReference type="ARBA" id="ARBA00022723"/>
    </source>
</evidence>
<evidence type="ECO:0000313" key="7">
    <source>
        <dbReference type="Proteomes" id="UP001273505"/>
    </source>
</evidence>
<accession>A0ABU4S077</accession>
<dbReference type="Gene3D" id="2.102.10.10">
    <property type="entry name" value="Rieske [2Fe-2S] iron-sulphur domain"/>
    <property type="match status" value="1"/>
</dbReference>
<gene>
    <name evidence="6" type="ORF">SCD92_14390</name>
</gene>
<evidence type="ECO:0000259" key="5">
    <source>
        <dbReference type="PROSITE" id="PS51296"/>
    </source>
</evidence>
<dbReference type="InterPro" id="IPR017941">
    <property type="entry name" value="Rieske_2Fe-2S"/>
</dbReference>
<keyword evidence="1" id="KW-0001">2Fe-2S</keyword>
<feature type="domain" description="Rieske" evidence="5">
    <location>
        <begin position="4"/>
        <end position="100"/>
    </location>
</feature>
<dbReference type="RefSeq" id="WP_302724953.1">
    <property type="nucleotide sequence ID" value="NZ_JAULRU010000836.1"/>
</dbReference>
<evidence type="ECO:0000256" key="1">
    <source>
        <dbReference type="ARBA" id="ARBA00022714"/>
    </source>
</evidence>
<dbReference type="Proteomes" id="UP001273505">
    <property type="component" value="Unassembled WGS sequence"/>
</dbReference>
<keyword evidence="2" id="KW-0479">Metal-binding</keyword>
<keyword evidence="7" id="KW-1185">Reference proteome</keyword>
<dbReference type="EMBL" id="JAXAFO010000026">
    <property type="protein sequence ID" value="MDX6850557.1"/>
    <property type="molecule type" value="Genomic_DNA"/>
</dbReference>
<evidence type="ECO:0000256" key="4">
    <source>
        <dbReference type="ARBA" id="ARBA00023014"/>
    </source>
</evidence>
<keyword evidence="3" id="KW-0408">Iron</keyword>
<proteinExistence type="predicted"/>
<keyword evidence="4" id="KW-0411">Iron-sulfur</keyword>
<name>A0ABU4S077_9GAMM</name>
<dbReference type="PROSITE" id="PS51296">
    <property type="entry name" value="RIESKE"/>
    <property type="match status" value="1"/>
</dbReference>
<protein>
    <submittedName>
        <fullName evidence="6">Rieske (2Fe-2S) protein</fullName>
    </submittedName>
</protein>
<comment type="caution">
    <text evidence="6">The sequence shown here is derived from an EMBL/GenBank/DDBJ whole genome shotgun (WGS) entry which is preliminary data.</text>
</comment>
<sequence length="103" mass="11424">MPYIALAKLHELHDGYRQSLRLNGKDLLLLQEGGRLMLLLNQCPHQQARLDQATVNGQWLRCPLHGIEFSLDTGRAANPASCQGRLQGFALVYEGNTVGVEVD</sequence>
<evidence type="ECO:0000313" key="6">
    <source>
        <dbReference type="EMBL" id="MDX6850557.1"/>
    </source>
</evidence>
<dbReference type="InterPro" id="IPR036922">
    <property type="entry name" value="Rieske_2Fe-2S_sf"/>
</dbReference>
<evidence type="ECO:0000256" key="3">
    <source>
        <dbReference type="ARBA" id="ARBA00023004"/>
    </source>
</evidence>
<dbReference type="Pfam" id="PF00355">
    <property type="entry name" value="Rieske"/>
    <property type="match status" value="1"/>
</dbReference>